<dbReference type="Gene3D" id="2.120.10.30">
    <property type="entry name" value="TolB, C-terminal domain"/>
    <property type="match status" value="1"/>
</dbReference>
<reference evidence="7 8" key="1">
    <citation type="submission" date="2018-10" db="EMBL/GenBank/DDBJ databases">
        <title>Genomic Encyclopedia of Archaeal and Bacterial Type Strains, Phase II (KMG-II): from individual species to whole genera.</title>
        <authorList>
            <person name="Goeker M."/>
        </authorList>
    </citation>
    <scope>NUCLEOTIDE SEQUENCE [LARGE SCALE GENOMIC DNA]</scope>
    <source>
        <strain evidence="7 8">DSM 23424</strain>
    </source>
</reference>
<feature type="signal peptide" evidence="5">
    <location>
        <begin position="1"/>
        <end position="20"/>
    </location>
</feature>
<dbReference type="PROSITE" id="PS51123">
    <property type="entry name" value="OMPA_2"/>
    <property type="match status" value="1"/>
</dbReference>
<keyword evidence="2 4" id="KW-0472">Membrane</keyword>
<dbReference type="Gene3D" id="1.25.40.10">
    <property type="entry name" value="Tetratricopeptide repeat domain"/>
    <property type="match status" value="1"/>
</dbReference>
<sequence length="630" mass="70290">MKNIYTILLFIALGTQVLSAQNSQTKKADELYDRLAYVDAAEAYQKLLKKGDGSSHVYERLANSYYFVNDTKKAEPFYKRVVQDEKADSETVYNYAQSLKANGKFSEYNTWMKKFATKSPSDSRAIEFMKNPDYVPQIVESLPKYDAKNLKDINTKFSEFGGITNGKDFYFSSARNTSRKKYAWNEQPFLDIYKASIVGGTVKNANLLTGDVNTKYHEGNMAITADGKRMYFDRNDYFNGKYKKSEEGVNQINLYYTEKVDGNWKGVFSVPFNTSEYSVGHPALSPDGNTLYFVSDMPGGKGSSDIYKVSLDKNGVFGTPVRLGDNINTEGKEVFPFIDANGNLLFSSDGHMGLGGLDGFYAEANGFGFSDPVNLGNGANSPDDDFAFNYDPNTKTGYLSSNRKGGKGSDDIYGFAEIERPCSVAITARVVTEEKRTPIAGARVDLYDSVENKLSTKTTDANGVVVFDAACDQAHVLQASAEYFESNATDVDATSASKVSSTIVLRPIDAIIVDDKIALSPIYFDFDKHNIRPKAAFELDNLIQVLNKYPQMIIRIESHTDNRGTDAYNMNLSERRAKATTQYLISKGIDRSRLTAKWFGESNLKVSCGGNCTEQEHQQNRRSDFIIEKW</sequence>
<dbReference type="InterPro" id="IPR006664">
    <property type="entry name" value="OMP_bac"/>
</dbReference>
<dbReference type="InterPro" id="IPR011990">
    <property type="entry name" value="TPR-like_helical_dom_sf"/>
</dbReference>
<dbReference type="SUPFAM" id="SSF82171">
    <property type="entry name" value="DPP6 N-terminal domain-like"/>
    <property type="match status" value="1"/>
</dbReference>
<dbReference type="PANTHER" id="PTHR30329:SF21">
    <property type="entry name" value="LIPOPROTEIN YIAD-RELATED"/>
    <property type="match status" value="1"/>
</dbReference>
<comment type="caution">
    <text evidence="7">The sequence shown here is derived from an EMBL/GenBank/DDBJ whole genome shotgun (WGS) entry which is preliminary data.</text>
</comment>
<dbReference type="SUPFAM" id="SSF48452">
    <property type="entry name" value="TPR-like"/>
    <property type="match status" value="1"/>
</dbReference>
<dbReference type="InterPro" id="IPR036737">
    <property type="entry name" value="OmpA-like_sf"/>
</dbReference>
<evidence type="ECO:0000313" key="7">
    <source>
        <dbReference type="EMBL" id="RMA65840.1"/>
    </source>
</evidence>
<keyword evidence="5" id="KW-0732">Signal</keyword>
<evidence type="ECO:0000259" key="6">
    <source>
        <dbReference type="PROSITE" id="PS51123"/>
    </source>
</evidence>
<protein>
    <submittedName>
        <fullName evidence="7">WD40 repeat protein</fullName>
    </submittedName>
</protein>
<keyword evidence="3" id="KW-0998">Cell outer membrane</keyword>
<evidence type="ECO:0000256" key="3">
    <source>
        <dbReference type="ARBA" id="ARBA00023237"/>
    </source>
</evidence>
<dbReference type="InterPro" id="IPR006665">
    <property type="entry name" value="OmpA-like"/>
</dbReference>
<dbReference type="EMBL" id="REFC01000011">
    <property type="protein sequence ID" value="RMA65840.1"/>
    <property type="molecule type" value="Genomic_DNA"/>
</dbReference>
<dbReference type="Proteomes" id="UP000271339">
    <property type="component" value="Unassembled WGS sequence"/>
</dbReference>
<dbReference type="Pfam" id="PF00691">
    <property type="entry name" value="OmpA"/>
    <property type="match status" value="1"/>
</dbReference>
<dbReference type="InterPro" id="IPR050330">
    <property type="entry name" value="Bact_OuterMem_StrucFunc"/>
</dbReference>
<evidence type="ECO:0000256" key="1">
    <source>
        <dbReference type="ARBA" id="ARBA00004442"/>
    </source>
</evidence>
<dbReference type="GO" id="GO:0009279">
    <property type="term" value="C:cell outer membrane"/>
    <property type="evidence" value="ECO:0007669"/>
    <property type="project" value="UniProtKB-SubCell"/>
</dbReference>
<evidence type="ECO:0000256" key="2">
    <source>
        <dbReference type="ARBA" id="ARBA00023136"/>
    </source>
</evidence>
<evidence type="ECO:0000256" key="5">
    <source>
        <dbReference type="SAM" id="SignalP"/>
    </source>
</evidence>
<dbReference type="AlphaFoldDB" id="A0A3L9Z152"/>
<dbReference type="Pfam" id="PF07676">
    <property type="entry name" value="PD40"/>
    <property type="match status" value="3"/>
</dbReference>
<dbReference type="PANTHER" id="PTHR30329">
    <property type="entry name" value="STATOR ELEMENT OF FLAGELLAR MOTOR COMPLEX"/>
    <property type="match status" value="1"/>
</dbReference>
<dbReference type="PRINTS" id="PR01021">
    <property type="entry name" value="OMPADOMAIN"/>
</dbReference>
<keyword evidence="8" id="KW-1185">Reference proteome</keyword>
<feature type="chain" id="PRO_5018317857" evidence="5">
    <location>
        <begin position="21"/>
        <end position="630"/>
    </location>
</feature>
<feature type="domain" description="OmpA-like" evidence="6">
    <location>
        <begin position="513"/>
        <end position="630"/>
    </location>
</feature>
<dbReference type="Gene3D" id="3.30.1330.60">
    <property type="entry name" value="OmpA-like domain"/>
    <property type="match status" value="1"/>
</dbReference>
<dbReference type="OrthoDB" id="9809364at2"/>
<organism evidence="7 8">
    <name type="scientific">Ulvibacter antarcticus</name>
    <dbReference type="NCBI Taxonomy" id="442714"/>
    <lineage>
        <taxon>Bacteria</taxon>
        <taxon>Pseudomonadati</taxon>
        <taxon>Bacteroidota</taxon>
        <taxon>Flavobacteriia</taxon>
        <taxon>Flavobacteriales</taxon>
        <taxon>Flavobacteriaceae</taxon>
        <taxon>Ulvibacter</taxon>
    </lineage>
</organism>
<gene>
    <name evidence="7" type="ORF">BXY75_0253</name>
</gene>
<comment type="subcellular location">
    <subcellularLocation>
        <location evidence="1">Cell outer membrane</location>
    </subcellularLocation>
</comment>
<dbReference type="RefSeq" id="WP_121905872.1">
    <property type="nucleotide sequence ID" value="NZ_REFC01000011.1"/>
</dbReference>
<dbReference type="InterPro" id="IPR011042">
    <property type="entry name" value="6-blade_b-propeller_TolB-like"/>
</dbReference>
<evidence type="ECO:0000256" key="4">
    <source>
        <dbReference type="PROSITE-ProRule" id="PRU00473"/>
    </source>
</evidence>
<name>A0A3L9Z152_9FLAO</name>
<dbReference type="SUPFAM" id="SSF103088">
    <property type="entry name" value="OmpA-like"/>
    <property type="match status" value="1"/>
</dbReference>
<dbReference type="InterPro" id="IPR011659">
    <property type="entry name" value="WD40"/>
</dbReference>
<dbReference type="CDD" id="cd07185">
    <property type="entry name" value="OmpA_C-like"/>
    <property type="match status" value="1"/>
</dbReference>
<evidence type="ECO:0000313" key="8">
    <source>
        <dbReference type="Proteomes" id="UP000271339"/>
    </source>
</evidence>
<proteinExistence type="predicted"/>
<accession>A0A3L9Z152</accession>
<dbReference type="SUPFAM" id="SSF49478">
    <property type="entry name" value="Cna protein B-type domain"/>
    <property type="match status" value="1"/>
</dbReference>